<evidence type="ECO:0000256" key="1">
    <source>
        <dbReference type="SAM" id="SignalP"/>
    </source>
</evidence>
<reference evidence="3" key="2">
    <citation type="journal article" date="2021" name="Genome Biol. Evol.">
        <title>Developing a high-quality reference genome for a parasitic bivalve with doubly uniparental inheritance (Bivalvia: Unionida).</title>
        <authorList>
            <person name="Smith C.H."/>
        </authorList>
    </citation>
    <scope>NUCLEOTIDE SEQUENCE</scope>
    <source>
        <strain evidence="3">CHS0354</strain>
        <tissue evidence="3">Mantle</tissue>
    </source>
</reference>
<reference evidence="3" key="1">
    <citation type="journal article" date="2021" name="Genome Biol. Evol.">
        <title>A High-Quality Reference Genome for a Parasitic Bivalve with Doubly Uniparental Inheritance (Bivalvia: Unionida).</title>
        <authorList>
            <person name="Smith C.H."/>
        </authorList>
    </citation>
    <scope>NUCLEOTIDE SEQUENCE</scope>
    <source>
        <strain evidence="3">CHS0354</strain>
    </source>
</reference>
<feature type="signal peptide" evidence="1">
    <location>
        <begin position="1"/>
        <end position="21"/>
    </location>
</feature>
<feature type="chain" id="PRO_5042254127" description="Ig-like domain-containing protein" evidence="1">
    <location>
        <begin position="22"/>
        <end position="378"/>
    </location>
</feature>
<reference evidence="3" key="3">
    <citation type="submission" date="2023-05" db="EMBL/GenBank/DDBJ databases">
        <authorList>
            <person name="Smith C.H."/>
        </authorList>
    </citation>
    <scope>NUCLEOTIDE SEQUENCE</scope>
    <source>
        <strain evidence="3">CHS0354</strain>
        <tissue evidence="3">Mantle</tissue>
    </source>
</reference>
<protein>
    <recommendedName>
        <fullName evidence="2">Ig-like domain-containing protein</fullName>
    </recommendedName>
</protein>
<dbReference type="InterPro" id="IPR007110">
    <property type="entry name" value="Ig-like_dom"/>
</dbReference>
<sequence length="378" mass="43513">MAVMHTCTLSILFQGIVCSVATNFELSVSPEELVVLPESRNISLDCYGNEKDIRYYLTHKVTWSHLSHSKERINITTGLRLNAHEHVERSYLFHHGHLDKSSTRYTFRLTLKKVTYLDDGWYICEKINPNGSLAVRKSIQVTVMRLVESVKLTIHLDNDVKISSDTFSTDEQPVIEIEEGNYMVSCTSSGSNPEPIISLTFGQKRQYDIGINFTEVIREGMRSYRGSSSGHIFLEWDESPKNLICEVVVAKTNFPPNMAGIRVKVIPPKVHISCKNVTALVGYKETSLECQITTNQIAPCKYVYWKEELKQFYVGSSMRLKHSVYGIIFTTCHSLNKNHLLTRLTIYDVMEVHFQKCFYVEYVKETRRYQQSVLLLRK</sequence>
<dbReference type="AlphaFoldDB" id="A0AAE0SV97"/>
<dbReference type="Gene3D" id="2.60.40.10">
    <property type="entry name" value="Immunoglobulins"/>
    <property type="match status" value="1"/>
</dbReference>
<dbReference type="InterPro" id="IPR013783">
    <property type="entry name" value="Ig-like_fold"/>
</dbReference>
<organism evidence="3 4">
    <name type="scientific">Potamilus streckersoni</name>
    <dbReference type="NCBI Taxonomy" id="2493646"/>
    <lineage>
        <taxon>Eukaryota</taxon>
        <taxon>Metazoa</taxon>
        <taxon>Spiralia</taxon>
        <taxon>Lophotrochozoa</taxon>
        <taxon>Mollusca</taxon>
        <taxon>Bivalvia</taxon>
        <taxon>Autobranchia</taxon>
        <taxon>Heteroconchia</taxon>
        <taxon>Palaeoheterodonta</taxon>
        <taxon>Unionida</taxon>
        <taxon>Unionoidea</taxon>
        <taxon>Unionidae</taxon>
        <taxon>Ambleminae</taxon>
        <taxon>Lampsilini</taxon>
        <taxon>Potamilus</taxon>
    </lineage>
</organism>
<dbReference type="SMART" id="SM00409">
    <property type="entry name" value="IG"/>
    <property type="match status" value="1"/>
</dbReference>
<dbReference type="PROSITE" id="PS50835">
    <property type="entry name" value="IG_LIKE"/>
    <property type="match status" value="1"/>
</dbReference>
<evidence type="ECO:0000313" key="3">
    <source>
        <dbReference type="EMBL" id="KAK3598193.1"/>
    </source>
</evidence>
<comment type="caution">
    <text evidence="3">The sequence shown here is derived from an EMBL/GenBank/DDBJ whole genome shotgun (WGS) entry which is preliminary data.</text>
</comment>
<name>A0AAE0SV97_9BIVA</name>
<dbReference type="EMBL" id="JAEAOA010001563">
    <property type="protein sequence ID" value="KAK3598193.1"/>
    <property type="molecule type" value="Genomic_DNA"/>
</dbReference>
<dbReference type="InterPro" id="IPR036179">
    <property type="entry name" value="Ig-like_dom_sf"/>
</dbReference>
<feature type="domain" description="Ig-like" evidence="2">
    <location>
        <begin position="24"/>
        <end position="140"/>
    </location>
</feature>
<dbReference type="SUPFAM" id="SSF48726">
    <property type="entry name" value="Immunoglobulin"/>
    <property type="match status" value="1"/>
</dbReference>
<evidence type="ECO:0000313" key="4">
    <source>
        <dbReference type="Proteomes" id="UP001195483"/>
    </source>
</evidence>
<gene>
    <name evidence="3" type="ORF">CHS0354_026185</name>
</gene>
<proteinExistence type="predicted"/>
<keyword evidence="1" id="KW-0732">Signal</keyword>
<feature type="non-terminal residue" evidence="3">
    <location>
        <position position="378"/>
    </location>
</feature>
<accession>A0AAE0SV97</accession>
<dbReference type="InterPro" id="IPR003599">
    <property type="entry name" value="Ig_sub"/>
</dbReference>
<evidence type="ECO:0000259" key="2">
    <source>
        <dbReference type="PROSITE" id="PS50835"/>
    </source>
</evidence>
<keyword evidence="4" id="KW-1185">Reference proteome</keyword>
<dbReference type="Proteomes" id="UP001195483">
    <property type="component" value="Unassembled WGS sequence"/>
</dbReference>